<gene>
    <name evidence="5" type="ORF">ENR59_07720</name>
</gene>
<dbReference type="EC" id="6.3.5.4" evidence="2"/>
<evidence type="ECO:0000256" key="1">
    <source>
        <dbReference type="ARBA" id="ARBA00005187"/>
    </source>
</evidence>
<dbReference type="GO" id="GO:0006529">
    <property type="term" value="P:asparagine biosynthetic process"/>
    <property type="evidence" value="ECO:0007669"/>
    <property type="project" value="InterPro"/>
</dbReference>
<evidence type="ECO:0000313" key="5">
    <source>
        <dbReference type="EMBL" id="HGG92824.1"/>
    </source>
</evidence>
<accession>A0A7C4EIC6</accession>
<dbReference type="InterPro" id="IPR051786">
    <property type="entry name" value="ASN_synthetase/amidase"/>
</dbReference>
<proteinExistence type="predicted"/>
<comment type="pathway">
    <text evidence="1">Amino-acid biosynthesis; L-asparagine biosynthesis; L-asparagine from L-aspartate (L-Gln route): step 1/1.</text>
</comment>
<evidence type="ECO:0000259" key="4">
    <source>
        <dbReference type="Pfam" id="PF00733"/>
    </source>
</evidence>
<feature type="domain" description="Asparagine synthetase" evidence="4">
    <location>
        <begin position="1"/>
        <end position="293"/>
    </location>
</feature>
<comment type="caution">
    <text evidence="5">The sequence shown here is derived from an EMBL/GenBank/DDBJ whole genome shotgun (WGS) entry which is preliminary data.</text>
</comment>
<dbReference type="EMBL" id="DSRP01000533">
    <property type="protein sequence ID" value="HGG92824.1"/>
    <property type="molecule type" value="Genomic_DNA"/>
</dbReference>
<reference evidence="5" key="1">
    <citation type="journal article" date="2020" name="mSystems">
        <title>Genome- and Community-Level Interaction Insights into Carbon Utilization and Element Cycling Functions of Hydrothermarchaeota in Hydrothermal Sediment.</title>
        <authorList>
            <person name="Zhou Z."/>
            <person name="Liu Y."/>
            <person name="Xu W."/>
            <person name="Pan J."/>
            <person name="Luo Z.H."/>
            <person name="Li M."/>
        </authorList>
    </citation>
    <scope>NUCLEOTIDE SEQUENCE [LARGE SCALE GENOMIC DNA]</scope>
    <source>
        <strain evidence="5">SpSt-413</strain>
    </source>
</reference>
<sequence length="299" mass="34653">LGIRHTVIPLRREGFLDGLRTLVRQHDAPVYTVTYYVHWLLMRSVHQHGYRISVSGTAADELFSGYYDHHAFYLRQISGEPELFARSLENWNRHIRPIVRNPLLQDPLRFLAHPQARDHIYLDADLFAARLKNPTREAFFEEAYCDDLMRNRMFNEIFHEATPVILHEDDLNAMYYSIENRSPFLDRALFEFCASVPTRHLVQDGMAKAVLRRAMRGIVPDAVLDCRRKVGFNAPILDLLDARDPAVRGELLRDSPIFEHVERAAIGEIIDREATLPNSESKFLFSFLSCKLFLEECAA</sequence>
<dbReference type="GO" id="GO:0004066">
    <property type="term" value="F:asparagine synthase (glutamine-hydrolyzing) activity"/>
    <property type="evidence" value="ECO:0007669"/>
    <property type="project" value="UniProtKB-EC"/>
</dbReference>
<name>A0A7C4EIC6_9BACT</name>
<dbReference type="CDD" id="cd01991">
    <property type="entry name" value="Asn_synthase_B_C"/>
    <property type="match status" value="1"/>
</dbReference>
<organism evidence="5">
    <name type="scientific">Fundidesulfovibrio putealis</name>
    <dbReference type="NCBI Taxonomy" id="270496"/>
    <lineage>
        <taxon>Bacteria</taxon>
        <taxon>Pseudomonadati</taxon>
        <taxon>Thermodesulfobacteriota</taxon>
        <taxon>Desulfovibrionia</taxon>
        <taxon>Desulfovibrionales</taxon>
        <taxon>Desulfovibrionaceae</taxon>
        <taxon>Fundidesulfovibrio</taxon>
    </lineage>
</organism>
<dbReference type="InterPro" id="IPR014729">
    <property type="entry name" value="Rossmann-like_a/b/a_fold"/>
</dbReference>
<evidence type="ECO:0000256" key="2">
    <source>
        <dbReference type="ARBA" id="ARBA00012737"/>
    </source>
</evidence>
<dbReference type="SUPFAM" id="SSF52402">
    <property type="entry name" value="Adenine nucleotide alpha hydrolases-like"/>
    <property type="match status" value="1"/>
</dbReference>
<dbReference type="InterPro" id="IPR001962">
    <property type="entry name" value="Asn_synthase"/>
</dbReference>
<dbReference type="PANTHER" id="PTHR43284">
    <property type="entry name" value="ASPARAGINE SYNTHETASE (GLUTAMINE-HYDROLYZING)"/>
    <property type="match status" value="1"/>
</dbReference>
<dbReference type="Pfam" id="PF00733">
    <property type="entry name" value="Asn_synthase"/>
    <property type="match status" value="1"/>
</dbReference>
<comment type="catalytic activity">
    <reaction evidence="3">
        <text>L-aspartate + L-glutamine + ATP + H2O = L-asparagine + L-glutamate + AMP + diphosphate + H(+)</text>
        <dbReference type="Rhea" id="RHEA:12228"/>
        <dbReference type="ChEBI" id="CHEBI:15377"/>
        <dbReference type="ChEBI" id="CHEBI:15378"/>
        <dbReference type="ChEBI" id="CHEBI:29985"/>
        <dbReference type="ChEBI" id="CHEBI:29991"/>
        <dbReference type="ChEBI" id="CHEBI:30616"/>
        <dbReference type="ChEBI" id="CHEBI:33019"/>
        <dbReference type="ChEBI" id="CHEBI:58048"/>
        <dbReference type="ChEBI" id="CHEBI:58359"/>
        <dbReference type="ChEBI" id="CHEBI:456215"/>
        <dbReference type="EC" id="6.3.5.4"/>
    </reaction>
</comment>
<feature type="non-terminal residue" evidence="5">
    <location>
        <position position="1"/>
    </location>
</feature>
<dbReference type="Gene3D" id="3.40.50.620">
    <property type="entry name" value="HUPs"/>
    <property type="match status" value="1"/>
</dbReference>
<dbReference type="PANTHER" id="PTHR43284:SF1">
    <property type="entry name" value="ASPARAGINE SYNTHETASE"/>
    <property type="match status" value="1"/>
</dbReference>
<protein>
    <recommendedName>
        <fullName evidence="2">asparagine synthase (glutamine-hydrolyzing)</fullName>
        <ecNumber evidence="2">6.3.5.4</ecNumber>
    </recommendedName>
</protein>
<dbReference type="AlphaFoldDB" id="A0A7C4EIC6"/>
<evidence type="ECO:0000256" key="3">
    <source>
        <dbReference type="ARBA" id="ARBA00048741"/>
    </source>
</evidence>